<accession>E1ZZX4</accession>
<dbReference type="PANTHER" id="PTHR35075:SF1">
    <property type="entry name" value="A-KINASE ANCHOR PROTEIN 14"/>
    <property type="match status" value="1"/>
</dbReference>
<protein>
    <submittedName>
        <fullName evidence="2">Uncharacterized protein</fullName>
    </submittedName>
</protein>
<name>E1ZZX4_CAMFO</name>
<organism evidence="3">
    <name type="scientific">Camponotus floridanus</name>
    <name type="common">Florida carpenter ant</name>
    <dbReference type="NCBI Taxonomy" id="104421"/>
    <lineage>
        <taxon>Eukaryota</taxon>
        <taxon>Metazoa</taxon>
        <taxon>Ecdysozoa</taxon>
        <taxon>Arthropoda</taxon>
        <taxon>Hexapoda</taxon>
        <taxon>Insecta</taxon>
        <taxon>Pterygota</taxon>
        <taxon>Neoptera</taxon>
        <taxon>Endopterygota</taxon>
        <taxon>Hymenoptera</taxon>
        <taxon>Apocrita</taxon>
        <taxon>Aculeata</taxon>
        <taxon>Formicoidea</taxon>
        <taxon>Formicidae</taxon>
        <taxon>Formicinae</taxon>
        <taxon>Camponotus</taxon>
    </lineage>
</organism>
<sequence length="229" mass="25231">MQKKRSVYNIWSAKELQFESCQDVTRFVRRFIDSAITAAIKIAAVMALRNWMFHVDFIGLNREGTAEFYLYHVLWSIPTPAYPEPYVTVSVFFCIAASRVQPPHFPVDRGHEILDQRTIKHIDLLQEKRDDRQMLHDCTGLTCACETVATAAGQLVESPAADSPSRLLEARVDLKLAVPRVAPPPSPYMATPSRDGGGSDSGSGGTDSGGDSVNGDGDDDDDGNQIFKI</sequence>
<dbReference type="InterPro" id="IPR053084">
    <property type="entry name" value="AKAP"/>
</dbReference>
<dbReference type="InParanoid" id="E1ZZX4"/>
<evidence type="ECO:0000313" key="3">
    <source>
        <dbReference type="Proteomes" id="UP000000311"/>
    </source>
</evidence>
<feature type="compositionally biased region" description="Gly residues" evidence="1">
    <location>
        <begin position="195"/>
        <end position="208"/>
    </location>
</feature>
<dbReference type="STRING" id="104421.E1ZZX4"/>
<proteinExistence type="predicted"/>
<keyword evidence="3" id="KW-1185">Reference proteome</keyword>
<dbReference type="GO" id="GO:0005952">
    <property type="term" value="C:cAMP-dependent protein kinase complex"/>
    <property type="evidence" value="ECO:0007669"/>
    <property type="project" value="TreeGrafter"/>
</dbReference>
<dbReference type="PANTHER" id="PTHR35075">
    <property type="entry name" value="A-KINASE ANCHOR PROTEIN 14"/>
    <property type="match status" value="1"/>
</dbReference>
<dbReference type="Pfam" id="PF14469">
    <property type="entry name" value="AKAP28"/>
    <property type="match status" value="1"/>
</dbReference>
<dbReference type="GO" id="GO:0034237">
    <property type="term" value="F:protein kinase A regulatory subunit binding"/>
    <property type="evidence" value="ECO:0007669"/>
    <property type="project" value="TreeGrafter"/>
</dbReference>
<dbReference type="InterPro" id="IPR025663">
    <property type="entry name" value="AKAP_28"/>
</dbReference>
<reference evidence="2 3" key="1">
    <citation type="journal article" date="2010" name="Science">
        <title>Genomic comparison of the ants Camponotus floridanus and Harpegnathos saltator.</title>
        <authorList>
            <person name="Bonasio R."/>
            <person name="Zhang G."/>
            <person name="Ye C."/>
            <person name="Mutti N.S."/>
            <person name="Fang X."/>
            <person name="Qin N."/>
            <person name="Donahue G."/>
            <person name="Yang P."/>
            <person name="Li Q."/>
            <person name="Li C."/>
            <person name="Zhang P."/>
            <person name="Huang Z."/>
            <person name="Berger S.L."/>
            <person name="Reinberg D."/>
            <person name="Wang J."/>
            <person name="Liebig J."/>
        </authorList>
    </citation>
    <scope>NUCLEOTIDE SEQUENCE [LARGE SCALE GENOMIC DNA]</scope>
    <source>
        <strain evidence="3">C129</strain>
    </source>
</reference>
<dbReference type="AlphaFoldDB" id="E1ZZX4"/>
<gene>
    <name evidence="2" type="ORF">EAG_16364</name>
</gene>
<evidence type="ECO:0000256" key="1">
    <source>
        <dbReference type="SAM" id="MobiDB-lite"/>
    </source>
</evidence>
<dbReference type="OrthoDB" id="2148342at2759"/>
<dbReference type="Proteomes" id="UP000000311">
    <property type="component" value="Unassembled WGS sequence"/>
</dbReference>
<evidence type="ECO:0000313" key="2">
    <source>
        <dbReference type="EMBL" id="EFN73285.1"/>
    </source>
</evidence>
<feature type="region of interest" description="Disordered" evidence="1">
    <location>
        <begin position="179"/>
        <end position="229"/>
    </location>
</feature>
<dbReference type="EMBL" id="GL435530">
    <property type="protein sequence ID" value="EFN73285.1"/>
    <property type="molecule type" value="Genomic_DNA"/>
</dbReference>